<gene>
    <name evidence="1" type="ORF">INF28_03295</name>
</gene>
<dbReference type="RefSeq" id="WP_226392053.1">
    <property type="nucleotide sequence ID" value="NZ_JADCKB010000005.1"/>
</dbReference>
<comment type="caution">
    <text evidence="1">The sequence shown here is derived from an EMBL/GenBank/DDBJ whole genome shotgun (WGS) entry which is preliminary data.</text>
</comment>
<dbReference type="EMBL" id="JADCKB010000005">
    <property type="protein sequence ID" value="MBE5039488.1"/>
    <property type="molecule type" value="Genomic_DNA"/>
</dbReference>
<evidence type="ECO:0000313" key="2">
    <source>
        <dbReference type="Proteomes" id="UP000806542"/>
    </source>
</evidence>
<dbReference type="AlphaFoldDB" id="A0A9D5M125"/>
<proteinExistence type="predicted"/>
<reference evidence="1" key="1">
    <citation type="submission" date="2020-10" db="EMBL/GenBank/DDBJ databases">
        <title>ChiBAC.</title>
        <authorList>
            <person name="Zenner C."/>
            <person name="Hitch T.C.A."/>
            <person name="Clavel T."/>
        </authorList>
    </citation>
    <scope>NUCLEOTIDE SEQUENCE</scope>
    <source>
        <strain evidence="1">DSM 107454</strain>
    </source>
</reference>
<keyword evidence="2" id="KW-1185">Reference proteome</keyword>
<evidence type="ECO:0000313" key="1">
    <source>
        <dbReference type="EMBL" id="MBE5039488.1"/>
    </source>
</evidence>
<protein>
    <submittedName>
        <fullName evidence="1">Uncharacterized protein</fullName>
    </submittedName>
</protein>
<accession>A0A9D5M125</accession>
<dbReference type="Proteomes" id="UP000806542">
    <property type="component" value="Unassembled WGS sequence"/>
</dbReference>
<name>A0A9D5M125_9FIRM</name>
<organism evidence="1 2">
    <name type="scientific">Ructibacterium gallinarum</name>
    <dbReference type="NCBI Taxonomy" id="2779355"/>
    <lineage>
        <taxon>Bacteria</taxon>
        <taxon>Bacillati</taxon>
        <taxon>Bacillota</taxon>
        <taxon>Clostridia</taxon>
        <taxon>Eubacteriales</taxon>
        <taxon>Oscillospiraceae</taxon>
        <taxon>Ructibacterium</taxon>
    </lineage>
</organism>
<sequence length="366" mass="41942">MIGVMTLFGEVDLQSVLKKVFRQNDMEFIAENCSTSVQLLERVQEQYKITDVILVAAAAVNMEIFPELVSEIRSLESKMRMILILNGNREQYPPEQFSEYENKRIDVLFDDNGFDTQELIDLVKQGKLPRQKAKSSQKQTQFKEIKQIPRFPLSVKREKVLEEPESAVEEQSKESALTPRAFSPPTGRYVIGLFNAAHGAGATTAAIRLAEYFALYGYVTKLADLTGTDALSLVDIKNVEVGIGARELSRFKQEANILIIDFGTPYDIVPRGDAFQISYGYPPEYIREINRCSLKILFGFTDIWQIGRMKFFLKNEQWKEMIDASYIFMTDGEERSLQSEYPEINIMNRENGYINEITLALKEDER</sequence>